<keyword evidence="3" id="KW-0731">Sigma factor</keyword>
<dbReference type="PANTHER" id="PTHR43133:SF8">
    <property type="entry name" value="RNA POLYMERASE SIGMA FACTOR HI_1459-RELATED"/>
    <property type="match status" value="1"/>
</dbReference>
<keyword evidence="4" id="KW-0238">DNA-binding</keyword>
<dbReference type="HOGENOM" id="CLU_047691_3_0_0"/>
<evidence type="ECO:0000256" key="1">
    <source>
        <dbReference type="ARBA" id="ARBA00010641"/>
    </source>
</evidence>
<evidence type="ECO:0000313" key="8">
    <source>
        <dbReference type="EMBL" id="GAK61199.1"/>
    </source>
</evidence>
<feature type="domain" description="RNA polymerase sigma factor 70 region 4 type 2" evidence="7">
    <location>
        <begin position="120"/>
        <end position="170"/>
    </location>
</feature>
<dbReference type="NCBIfam" id="TIGR02937">
    <property type="entry name" value="sigma70-ECF"/>
    <property type="match status" value="1"/>
</dbReference>
<protein>
    <submittedName>
        <fullName evidence="8">RNA polymerase, sigma-24 subunit, ECF subfamily</fullName>
    </submittedName>
</protein>
<dbReference type="InterPro" id="IPR039425">
    <property type="entry name" value="RNA_pol_sigma-70-like"/>
</dbReference>
<dbReference type="InterPro" id="IPR036388">
    <property type="entry name" value="WH-like_DNA-bd_sf"/>
</dbReference>
<dbReference type="Pfam" id="PF08281">
    <property type="entry name" value="Sigma70_r4_2"/>
    <property type="match status" value="1"/>
</dbReference>
<keyword evidence="9" id="KW-1185">Reference proteome</keyword>
<dbReference type="Pfam" id="PF04542">
    <property type="entry name" value="Sigma70_r2"/>
    <property type="match status" value="1"/>
</dbReference>
<organism evidence="8">
    <name type="scientific">Vecturithrix granuli</name>
    <dbReference type="NCBI Taxonomy" id="1499967"/>
    <lineage>
        <taxon>Bacteria</taxon>
        <taxon>Candidatus Moduliflexota</taxon>
        <taxon>Candidatus Vecturitrichia</taxon>
        <taxon>Candidatus Vecturitrichales</taxon>
        <taxon>Candidatus Vecturitrichaceae</taxon>
        <taxon>Candidatus Vecturithrix</taxon>
    </lineage>
</organism>
<evidence type="ECO:0000259" key="7">
    <source>
        <dbReference type="Pfam" id="PF08281"/>
    </source>
</evidence>
<evidence type="ECO:0000256" key="5">
    <source>
        <dbReference type="ARBA" id="ARBA00023163"/>
    </source>
</evidence>
<comment type="similarity">
    <text evidence="1">Belongs to the sigma-70 factor family. ECF subfamily.</text>
</comment>
<evidence type="ECO:0000256" key="2">
    <source>
        <dbReference type="ARBA" id="ARBA00023015"/>
    </source>
</evidence>
<dbReference type="AlphaFoldDB" id="A0A081C9E4"/>
<dbReference type="InterPro" id="IPR013249">
    <property type="entry name" value="RNA_pol_sigma70_r4_t2"/>
</dbReference>
<dbReference type="eggNOG" id="COG1595">
    <property type="taxonomic scope" value="Bacteria"/>
</dbReference>
<reference evidence="8" key="1">
    <citation type="journal article" date="2015" name="PeerJ">
        <title>First genomic representation of candidate bacterial phylum KSB3 points to enhanced environmental sensing as a trigger of wastewater bulking.</title>
        <authorList>
            <person name="Sekiguchi Y."/>
            <person name="Ohashi A."/>
            <person name="Parks D.H."/>
            <person name="Yamauchi T."/>
            <person name="Tyson G.W."/>
            <person name="Hugenholtz P."/>
        </authorList>
    </citation>
    <scope>NUCLEOTIDE SEQUENCE [LARGE SCALE GENOMIC DNA]</scope>
</reference>
<accession>A0A081C9E4</accession>
<name>A0A081C9E4_VECG1</name>
<dbReference type="GO" id="GO:0016987">
    <property type="term" value="F:sigma factor activity"/>
    <property type="evidence" value="ECO:0007669"/>
    <property type="project" value="UniProtKB-KW"/>
</dbReference>
<evidence type="ECO:0000313" key="9">
    <source>
        <dbReference type="Proteomes" id="UP000030661"/>
    </source>
</evidence>
<dbReference type="InterPro" id="IPR013324">
    <property type="entry name" value="RNA_pol_sigma_r3/r4-like"/>
</dbReference>
<dbReference type="PANTHER" id="PTHR43133">
    <property type="entry name" value="RNA POLYMERASE ECF-TYPE SIGMA FACTO"/>
    <property type="match status" value="1"/>
</dbReference>
<dbReference type="InterPro" id="IPR014284">
    <property type="entry name" value="RNA_pol_sigma-70_dom"/>
</dbReference>
<keyword evidence="2" id="KW-0805">Transcription regulation</keyword>
<evidence type="ECO:0000256" key="4">
    <source>
        <dbReference type="ARBA" id="ARBA00023125"/>
    </source>
</evidence>
<sequence length="188" mass="22408">MNYSDFELIDRVLSGNRFSFEELVNRYKKSVYFLTYRMVHDHEDAADLSQETFLKAYQGLRKFKRQSSFHTWLYRITVNLCINHLRKKRSRQYVELENTHSVEHPEILEDLELEELQTMVSDAVNELPEKQRAAVILRIYHGLSHKEISDILGCSVGTVKANYFHAIRNLRKSLQFRKDVEEDIQHEM</sequence>
<dbReference type="InterPro" id="IPR013325">
    <property type="entry name" value="RNA_pol_sigma_r2"/>
</dbReference>
<gene>
    <name evidence="8" type="ORF">U27_01098</name>
</gene>
<dbReference type="SUPFAM" id="SSF88946">
    <property type="entry name" value="Sigma2 domain of RNA polymerase sigma factors"/>
    <property type="match status" value="1"/>
</dbReference>
<dbReference type="GO" id="GO:0003677">
    <property type="term" value="F:DNA binding"/>
    <property type="evidence" value="ECO:0007669"/>
    <property type="project" value="UniProtKB-KW"/>
</dbReference>
<dbReference type="Gene3D" id="1.10.1740.10">
    <property type="match status" value="1"/>
</dbReference>
<dbReference type="Proteomes" id="UP000030661">
    <property type="component" value="Unassembled WGS sequence"/>
</dbReference>
<dbReference type="STRING" id="1499967.U27_01098"/>
<evidence type="ECO:0000259" key="6">
    <source>
        <dbReference type="Pfam" id="PF04542"/>
    </source>
</evidence>
<proteinExistence type="inferred from homology"/>
<keyword evidence="5" id="KW-0804">Transcription</keyword>
<evidence type="ECO:0000256" key="3">
    <source>
        <dbReference type="ARBA" id="ARBA00023082"/>
    </source>
</evidence>
<dbReference type="SUPFAM" id="SSF88659">
    <property type="entry name" value="Sigma3 and sigma4 domains of RNA polymerase sigma factors"/>
    <property type="match status" value="1"/>
</dbReference>
<dbReference type="GO" id="GO:0006352">
    <property type="term" value="P:DNA-templated transcription initiation"/>
    <property type="evidence" value="ECO:0007669"/>
    <property type="project" value="InterPro"/>
</dbReference>
<feature type="domain" description="RNA polymerase sigma-70 region 2" evidence="6">
    <location>
        <begin position="23"/>
        <end position="90"/>
    </location>
</feature>
<dbReference type="InterPro" id="IPR007627">
    <property type="entry name" value="RNA_pol_sigma70_r2"/>
</dbReference>
<dbReference type="Gene3D" id="1.10.10.10">
    <property type="entry name" value="Winged helix-like DNA-binding domain superfamily/Winged helix DNA-binding domain"/>
    <property type="match status" value="1"/>
</dbReference>
<dbReference type="CDD" id="cd06171">
    <property type="entry name" value="Sigma70_r4"/>
    <property type="match status" value="1"/>
</dbReference>
<dbReference type="EMBL" id="DF820477">
    <property type="protein sequence ID" value="GAK61199.1"/>
    <property type="molecule type" value="Genomic_DNA"/>
</dbReference>